<evidence type="ECO:0000313" key="2">
    <source>
        <dbReference type="Proteomes" id="UP001627284"/>
    </source>
</evidence>
<evidence type="ECO:0008006" key="3">
    <source>
        <dbReference type="Google" id="ProtNLM"/>
    </source>
</evidence>
<comment type="caution">
    <text evidence="1">The sequence shown here is derived from an EMBL/GenBank/DDBJ whole genome shotgun (WGS) entry which is preliminary data.</text>
</comment>
<dbReference type="Proteomes" id="UP001627284">
    <property type="component" value="Unassembled WGS sequence"/>
</dbReference>
<accession>A0ABD2S0K4</accession>
<organism evidence="1 2">
    <name type="scientific">Solanum stoloniferum</name>
    <dbReference type="NCBI Taxonomy" id="62892"/>
    <lineage>
        <taxon>Eukaryota</taxon>
        <taxon>Viridiplantae</taxon>
        <taxon>Streptophyta</taxon>
        <taxon>Embryophyta</taxon>
        <taxon>Tracheophyta</taxon>
        <taxon>Spermatophyta</taxon>
        <taxon>Magnoliopsida</taxon>
        <taxon>eudicotyledons</taxon>
        <taxon>Gunneridae</taxon>
        <taxon>Pentapetalae</taxon>
        <taxon>asterids</taxon>
        <taxon>lamiids</taxon>
        <taxon>Solanales</taxon>
        <taxon>Solanaceae</taxon>
        <taxon>Solanoideae</taxon>
        <taxon>Solaneae</taxon>
        <taxon>Solanum</taxon>
    </lineage>
</organism>
<reference evidence="1 2" key="1">
    <citation type="submission" date="2024-05" db="EMBL/GenBank/DDBJ databases">
        <title>De novo assembly of an allotetraploid wild potato.</title>
        <authorList>
            <person name="Hosaka A.J."/>
        </authorList>
    </citation>
    <scope>NUCLEOTIDE SEQUENCE [LARGE SCALE GENOMIC DNA]</scope>
    <source>
        <tissue evidence="1">Young leaves</tissue>
    </source>
</reference>
<name>A0ABD2S0K4_9SOLN</name>
<protein>
    <recommendedName>
        <fullName evidence="3">Aminotransferase-like plant mobile domain-containing protein</fullName>
    </recommendedName>
</protein>
<dbReference type="AlphaFoldDB" id="A0ABD2S0K4"/>
<gene>
    <name evidence="1" type="ORF">AABB24_030047</name>
</gene>
<sequence>MNLKVWPKFIEVVTRFWDDERMVFHFGDVEMTPTVEEIKDYLDNVRMCQRRKNHPDHHVLLPDKPTSTKLKNILLLVNADWLDTPSIPFVKFYERWGHENYYKNFSNEFLDYGNWRQTQTLAFVMCLLGTMVFSQDEGNEIDTRIVMVTHSIFEGVGKNRQVKKYFNLAPIILADIIDLCVNVKMGFHFFKGVIFCYNGGCLSI</sequence>
<dbReference type="EMBL" id="JBJKTR010000017">
    <property type="protein sequence ID" value="KAL3337718.1"/>
    <property type="molecule type" value="Genomic_DNA"/>
</dbReference>
<evidence type="ECO:0000313" key="1">
    <source>
        <dbReference type="EMBL" id="KAL3337718.1"/>
    </source>
</evidence>
<proteinExistence type="predicted"/>
<keyword evidence="2" id="KW-1185">Reference proteome</keyword>